<gene>
    <name evidence="3" type="ORF">MNEG_2281</name>
</gene>
<proteinExistence type="predicted"/>
<name>A0A0D2MT18_9CHLO</name>
<dbReference type="GeneID" id="25735159"/>
<evidence type="ECO:0000313" key="4">
    <source>
        <dbReference type="Proteomes" id="UP000054498"/>
    </source>
</evidence>
<dbReference type="Gene3D" id="1.10.3260.10">
    <property type="entry name" value="DNA ligase, ATP-dependent, N-terminal domain"/>
    <property type="match status" value="1"/>
</dbReference>
<dbReference type="PANTHER" id="PTHR45997:SF1">
    <property type="entry name" value="DNA LIGASE 4"/>
    <property type="match status" value="1"/>
</dbReference>
<dbReference type="Proteomes" id="UP000054498">
    <property type="component" value="Unassembled WGS sequence"/>
</dbReference>
<dbReference type="EMBL" id="KK100472">
    <property type="protein sequence ID" value="KIZ05670.1"/>
    <property type="molecule type" value="Genomic_DNA"/>
</dbReference>
<reference evidence="3 4" key="1">
    <citation type="journal article" date="2013" name="BMC Genomics">
        <title>Reconstruction of the lipid metabolism for the microalga Monoraphidium neglectum from its genome sequence reveals characteristics suitable for biofuel production.</title>
        <authorList>
            <person name="Bogen C."/>
            <person name="Al-Dilaimi A."/>
            <person name="Albersmeier A."/>
            <person name="Wichmann J."/>
            <person name="Grundmann M."/>
            <person name="Rupp O."/>
            <person name="Lauersen K.J."/>
            <person name="Blifernez-Klassen O."/>
            <person name="Kalinowski J."/>
            <person name="Goesmann A."/>
            <person name="Mussgnug J.H."/>
            <person name="Kruse O."/>
        </authorList>
    </citation>
    <scope>NUCLEOTIDE SEQUENCE [LARGE SCALE GENOMIC DNA]</scope>
    <source>
        <strain evidence="3 4">SAG 48.87</strain>
    </source>
</reference>
<dbReference type="AlphaFoldDB" id="A0A0D2MT18"/>
<dbReference type="GO" id="GO:0005524">
    <property type="term" value="F:ATP binding"/>
    <property type="evidence" value="ECO:0007669"/>
    <property type="project" value="InterPro"/>
</dbReference>
<dbReference type="Pfam" id="PF04675">
    <property type="entry name" value="DNA_ligase_A_N"/>
    <property type="match status" value="1"/>
</dbReference>
<protein>
    <recommendedName>
        <fullName evidence="2">DNA ligase ATP-dependent N-terminal domain-containing protein</fullName>
    </recommendedName>
</protein>
<dbReference type="GO" id="GO:0003677">
    <property type="term" value="F:DNA binding"/>
    <property type="evidence" value="ECO:0007669"/>
    <property type="project" value="InterPro"/>
</dbReference>
<keyword evidence="4" id="KW-1185">Reference proteome</keyword>
<dbReference type="InterPro" id="IPR029710">
    <property type="entry name" value="LIG4"/>
</dbReference>
<dbReference type="GO" id="GO:0006303">
    <property type="term" value="P:double-strand break repair via nonhomologous end joining"/>
    <property type="evidence" value="ECO:0007669"/>
    <property type="project" value="TreeGrafter"/>
</dbReference>
<evidence type="ECO:0000256" key="1">
    <source>
        <dbReference type="ARBA" id="ARBA00022598"/>
    </source>
</evidence>
<feature type="non-terminal residue" evidence="3">
    <location>
        <position position="95"/>
    </location>
</feature>
<dbReference type="InterPro" id="IPR036599">
    <property type="entry name" value="DNA_ligase_N_sf"/>
</dbReference>
<dbReference type="RefSeq" id="XP_013904689.1">
    <property type="nucleotide sequence ID" value="XM_014049235.1"/>
</dbReference>
<evidence type="ECO:0000313" key="3">
    <source>
        <dbReference type="EMBL" id="KIZ05670.1"/>
    </source>
</evidence>
<dbReference type="GO" id="GO:0003910">
    <property type="term" value="F:DNA ligase (ATP) activity"/>
    <property type="evidence" value="ECO:0007669"/>
    <property type="project" value="InterPro"/>
</dbReference>
<dbReference type="KEGG" id="mng:MNEG_2281"/>
<keyword evidence="1" id="KW-0436">Ligase</keyword>
<sequence length="95" mass="10726">MPPYACCSDVPFENLVRFLTCFENAKKGDAKNRQLVEFRTKNVVRPSKDVYAIYRLLLPGSDRRMYLLKEQALGAVLVDAVGIDKTAPLAQKVLH</sequence>
<feature type="domain" description="DNA ligase ATP-dependent N-terminal" evidence="2">
    <location>
        <begin position="11"/>
        <end position="86"/>
    </location>
</feature>
<organism evidence="3 4">
    <name type="scientific">Monoraphidium neglectum</name>
    <dbReference type="NCBI Taxonomy" id="145388"/>
    <lineage>
        <taxon>Eukaryota</taxon>
        <taxon>Viridiplantae</taxon>
        <taxon>Chlorophyta</taxon>
        <taxon>core chlorophytes</taxon>
        <taxon>Chlorophyceae</taxon>
        <taxon>CS clade</taxon>
        <taxon>Sphaeropleales</taxon>
        <taxon>Selenastraceae</taxon>
        <taxon>Monoraphidium</taxon>
    </lineage>
</organism>
<dbReference type="GO" id="GO:0006310">
    <property type="term" value="P:DNA recombination"/>
    <property type="evidence" value="ECO:0007669"/>
    <property type="project" value="InterPro"/>
</dbReference>
<dbReference type="PANTHER" id="PTHR45997">
    <property type="entry name" value="DNA LIGASE 4"/>
    <property type="match status" value="1"/>
</dbReference>
<evidence type="ECO:0000259" key="2">
    <source>
        <dbReference type="Pfam" id="PF04675"/>
    </source>
</evidence>
<dbReference type="GO" id="GO:0032807">
    <property type="term" value="C:DNA ligase IV complex"/>
    <property type="evidence" value="ECO:0007669"/>
    <property type="project" value="TreeGrafter"/>
</dbReference>
<dbReference type="GO" id="GO:0006297">
    <property type="term" value="P:nucleotide-excision repair, DNA gap filling"/>
    <property type="evidence" value="ECO:0007669"/>
    <property type="project" value="TreeGrafter"/>
</dbReference>
<accession>A0A0D2MT18</accession>
<dbReference type="InterPro" id="IPR012308">
    <property type="entry name" value="DNA_ligase_ATP-dep_N"/>
</dbReference>
<dbReference type="OrthoDB" id="151490at2759"/>